<keyword evidence="1" id="KW-0472">Membrane</keyword>
<protein>
    <submittedName>
        <fullName evidence="2">Uncharacterized protein</fullName>
    </submittedName>
</protein>
<feature type="transmembrane region" description="Helical" evidence="1">
    <location>
        <begin position="35"/>
        <end position="53"/>
    </location>
</feature>
<dbReference type="EMBL" id="FMBK01000004">
    <property type="protein sequence ID" value="SCC71408.1"/>
    <property type="molecule type" value="Genomic_DNA"/>
</dbReference>
<dbReference type="RefSeq" id="WP_092718587.1">
    <property type="nucleotide sequence ID" value="NZ_FMBK01000004.1"/>
</dbReference>
<evidence type="ECO:0000313" key="3">
    <source>
        <dbReference type="Proteomes" id="UP000243661"/>
    </source>
</evidence>
<organism evidence="2 3">
    <name type="scientific">Acinetobacter albensis</name>
    <dbReference type="NCBI Taxonomy" id="1673609"/>
    <lineage>
        <taxon>Bacteria</taxon>
        <taxon>Pseudomonadati</taxon>
        <taxon>Pseudomonadota</taxon>
        <taxon>Gammaproteobacteria</taxon>
        <taxon>Moraxellales</taxon>
        <taxon>Moraxellaceae</taxon>
        <taxon>Acinetobacter</taxon>
    </lineage>
</organism>
<feature type="transmembrane region" description="Helical" evidence="1">
    <location>
        <begin position="12"/>
        <end position="29"/>
    </location>
</feature>
<name>A0A1C4GT68_9GAMM</name>
<reference evidence="2 3" key="1">
    <citation type="submission" date="2016-08" db="EMBL/GenBank/DDBJ databases">
        <authorList>
            <person name="Seilhamer J.J."/>
        </authorList>
    </citation>
    <scope>NUCLEOTIDE SEQUENCE [LARGE SCALE GENOMIC DNA]</scope>
    <source>
        <strain evidence="2 3">ANC 4874</strain>
    </source>
</reference>
<dbReference type="AlphaFoldDB" id="A0A1C4GT68"/>
<proteinExistence type="predicted"/>
<gene>
    <name evidence="2" type="ORF">GA0116959_10438</name>
</gene>
<evidence type="ECO:0000256" key="1">
    <source>
        <dbReference type="SAM" id="Phobius"/>
    </source>
</evidence>
<dbReference type="OrthoDB" id="6712275at2"/>
<dbReference type="Proteomes" id="UP000243661">
    <property type="component" value="Unassembled WGS sequence"/>
</dbReference>
<accession>A0A1C4GT68</accession>
<evidence type="ECO:0000313" key="2">
    <source>
        <dbReference type="EMBL" id="SCC71408.1"/>
    </source>
</evidence>
<keyword evidence="1" id="KW-0812">Transmembrane</keyword>
<keyword evidence="1" id="KW-1133">Transmembrane helix</keyword>
<sequence>MANQSFHLKRSCLAIVFQCSFFILFLIVLQQTLSIWLWLLCCILAFIGYFFLLKAPRTLYFEHLQAQEWSLLKTDQSVVQKVMIHHLVDHQLYIVVHFQKGQHNSLVIWRDQLPRLEWKALKKLAQLL</sequence>